<dbReference type="Proteomes" id="UP001214553">
    <property type="component" value="Chromosome"/>
</dbReference>
<feature type="transmembrane region" description="Helical" evidence="1">
    <location>
        <begin position="247"/>
        <end position="267"/>
    </location>
</feature>
<feature type="transmembrane region" description="Helical" evidence="1">
    <location>
        <begin position="111"/>
        <end position="135"/>
    </location>
</feature>
<feature type="transmembrane region" description="Helical" evidence="1">
    <location>
        <begin position="155"/>
        <end position="177"/>
    </location>
</feature>
<feature type="transmembrane region" description="Helical" evidence="1">
    <location>
        <begin position="20"/>
        <end position="47"/>
    </location>
</feature>
<dbReference type="RefSeq" id="WP_275277660.1">
    <property type="nucleotide sequence ID" value="NZ_CP119108.1"/>
</dbReference>
<proteinExistence type="predicted"/>
<feature type="transmembrane region" description="Helical" evidence="1">
    <location>
        <begin position="67"/>
        <end position="90"/>
    </location>
</feature>
<keyword evidence="3" id="KW-1185">Reference proteome</keyword>
<keyword evidence="1" id="KW-0812">Transmembrane</keyword>
<organism evidence="2 3">
    <name type="scientific">Microbacterium horticulturae</name>
    <dbReference type="NCBI Taxonomy" id="3028316"/>
    <lineage>
        <taxon>Bacteria</taxon>
        <taxon>Bacillati</taxon>
        <taxon>Actinomycetota</taxon>
        <taxon>Actinomycetes</taxon>
        <taxon>Micrococcales</taxon>
        <taxon>Microbacteriaceae</taxon>
        <taxon>Microbacterium</taxon>
    </lineage>
</organism>
<keyword evidence="1" id="KW-1133">Transmembrane helix</keyword>
<accession>A0ABY8BWQ5</accession>
<gene>
    <name evidence="2" type="ORF">PU630_13955</name>
</gene>
<sequence length="275" mass="28680">MSFAAATRSETTKLLTTAMWWILAIVLVAYIGFTAAGLGFVFSASAAGELPGQSQQAGVPTGDLAPVLYSIAASIGYVFPLLIGTLMVTAEFRHHTLTPTFLATPRRGRVLWAKAFVGIGIGVVYAVLALIAAVGPSAGFLTGFGQSTGLDQSDTWAMLGRIVIAFALWVLVGIGVGTLVRNQVAAVVIVLAFTQFVEPIARVAGMFVDGLDAALRFLPGAASDALVGTSIYTATTGSTSSAEPLDWWVGGVVLLAYAIVLMVLGHVTSWRRDVD</sequence>
<evidence type="ECO:0000256" key="1">
    <source>
        <dbReference type="SAM" id="Phobius"/>
    </source>
</evidence>
<reference evidence="2 3" key="1">
    <citation type="submission" date="2023-03" db="EMBL/GenBank/DDBJ databases">
        <title>Genome sequence of Microbacterium sp. KACC 23027.</title>
        <authorList>
            <person name="Kim S."/>
            <person name="Heo J."/>
            <person name="Kwon S.-W."/>
        </authorList>
    </citation>
    <scope>NUCLEOTIDE SEQUENCE [LARGE SCALE GENOMIC DNA]</scope>
    <source>
        <strain evidence="2 3">KACC 23027</strain>
    </source>
</reference>
<evidence type="ECO:0000313" key="2">
    <source>
        <dbReference type="EMBL" id="WEG08330.1"/>
    </source>
</evidence>
<evidence type="ECO:0000313" key="3">
    <source>
        <dbReference type="Proteomes" id="UP001214553"/>
    </source>
</evidence>
<dbReference type="EMBL" id="CP119108">
    <property type="protein sequence ID" value="WEG08330.1"/>
    <property type="molecule type" value="Genomic_DNA"/>
</dbReference>
<protein>
    <submittedName>
        <fullName evidence="2">ABC transporter permease</fullName>
    </submittedName>
</protein>
<name>A0ABY8BWQ5_9MICO</name>
<keyword evidence="1" id="KW-0472">Membrane</keyword>
<feature type="transmembrane region" description="Helical" evidence="1">
    <location>
        <begin position="184"/>
        <end position="208"/>
    </location>
</feature>